<dbReference type="InterPro" id="IPR027417">
    <property type="entry name" value="P-loop_NTPase"/>
</dbReference>
<dbReference type="Pfam" id="PF00271">
    <property type="entry name" value="Helicase_C"/>
    <property type="match status" value="1"/>
</dbReference>
<dbReference type="GO" id="GO:0005694">
    <property type="term" value="C:chromosome"/>
    <property type="evidence" value="ECO:0007669"/>
    <property type="project" value="TreeGrafter"/>
</dbReference>
<dbReference type="GO" id="GO:0000724">
    <property type="term" value="P:double-strand break repair via homologous recombination"/>
    <property type="evidence" value="ECO:0007669"/>
    <property type="project" value="TreeGrafter"/>
</dbReference>
<organism evidence="5 6">
    <name type="scientific">Armillaria novae-zelandiae</name>
    <dbReference type="NCBI Taxonomy" id="153914"/>
    <lineage>
        <taxon>Eukaryota</taxon>
        <taxon>Fungi</taxon>
        <taxon>Dikarya</taxon>
        <taxon>Basidiomycota</taxon>
        <taxon>Agaricomycotina</taxon>
        <taxon>Agaricomycetes</taxon>
        <taxon>Agaricomycetidae</taxon>
        <taxon>Agaricales</taxon>
        <taxon>Marasmiineae</taxon>
        <taxon>Physalacriaceae</taxon>
        <taxon>Armillaria</taxon>
    </lineage>
</organism>
<dbReference type="GO" id="GO:0043138">
    <property type="term" value="F:3'-5' DNA helicase activity"/>
    <property type="evidence" value="ECO:0007669"/>
    <property type="project" value="UniProtKB-EC"/>
</dbReference>
<protein>
    <recommendedName>
        <fullName evidence="3">DNA 3'-5' helicase</fullName>
        <ecNumber evidence="3">5.6.2.4</ecNumber>
    </recommendedName>
</protein>
<evidence type="ECO:0000256" key="2">
    <source>
        <dbReference type="ARBA" id="ARBA00034617"/>
    </source>
</evidence>
<comment type="similarity">
    <text evidence="1">Belongs to the helicase family. RecQ subfamily.</text>
</comment>
<accession>A0AA39UGD1</accession>
<feature type="non-terminal residue" evidence="5">
    <location>
        <position position="180"/>
    </location>
</feature>
<gene>
    <name evidence="5" type="ORF">IW261DRAFT_1338149</name>
</gene>
<evidence type="ECO:0000313" key="5">
    <source>
        <dbReference type="EMBL" id="KAK0477765.1"/>
    </source>
</evidence>
<sequence length="180" mass="20547">MARYWAHCESNTSRLVIDEAHQVLSQSQFRHAFEKIKQLAAVAIPHIFLTATLPIRMEQEFLLEVGMPQSTRIIRAPTSRPNISYNLVRFNSNVTATFRLIRDLTKLMEQSFMSPGQIGIIFAQEISDVEQIAEALQCSRSHSRMNATERAQDYNAWISGQVRWMVSTTTLTHGIDLPNI</sequence>
<dbReference type="GO" id="GO:0016787">
    <property type="term" value="F:hydrolase activity"/>
    <property type="evidence" value="ECO:0007669"/>
    <property type="project" value="UniProtKB-KW"/>
</dbReference>
<keyword evidence="5" id="KW-0378">Hydrolase</keyword>
<proteinExistence type="inferred from homology"/>
<dbReference type="InterPro" id="IPR001650">
    <property type="entry name" value="Helicase_C-like"/>
</dbReference>
<evidence type="ECO:0000256" key="1">
    <source>
        <dbReference type="ARBA" id="ARBA00005446"/>
    </source>
</evidence>
<evidence type="ECO:0000313" key="6">
    <source>
        <dbReference type="Proteomes" id="UP001175227"/>
    </source>
</evidence>
<reference evidence="5" key="1">
    <citation type="submission" date="2023-06" db="EMBL/GenBank/DDBJ databases">
        <authorList>
            <consortium name="Lawrence Berkeley National Laboratory"/>
            <person name="Ahrendt S."/>
            <person name="Sahu N."/>
            <person name="Indic B."/>
            <person name="Wong-Bajracharya J."/>
            <person name="Merenyi Z."/>
            <person name="Ke H.-M."/>
            <person name="Monk M."/>
            <person name="Kocsube S."/>
            <person name="Drula E."/>
            <person name="Lipzen A."/>
            <person name="Balint B."/>
            <person name="Henrissat B."/>
            <person name="Andreopoulos B."/>
            <person name="Martin F.M."/>
            <person name="Harder C.B."/>
            <person name="Rigling D."/>
            <person name="Ford K.L."/>
            <person name="Foster G.D."/>
            <person name="Pangilinan J."/>
            <person name="Papanicolaou A."/>
            <person name="Barry K."/>
            <person name="LaButti K."/>
            <person name="Viragh M."/>
            <person name="Koriabine M."/>
            <person name="Yan M."/>
            <person name="Riley R."/>
            <person name="Champramary S."/>
            <person name="Plett K.L."/>
            <person name="Tsai I.J."/>
            <person name="Slot J."/>
            <person name="Sipos G."/>
            <person name="Plett J."/>
            <person name="Nagy L.G."/>
            <person name="Grigoriev I.V."/>
        </authorList>
    </citation>
    <scope>NUCLEOTIDE SEQUENCE</scope>
    <source>
        <strain evidence="5">ICMP 16352</strain>
    </source>
</reference>
<evidence type="ECO:0000256" key="3">
    <source>
        <dbReference type="ARBA" id="ARBA00034808"/>
    </source>
</evidence>
<dbReference type="SUPFAM" id="SSF52540">
    <property type="entry name" value="P-loop containing nucleoside triphosphate hydrolases"/>
    <property type="match status" value="1"/>
</dbReference>
<comment type="caution">
    <text evidence="5">The sequence shown here is derived from an EMBL/GenBank/DDBJ whole genome shotgun (WGS) entry which is preliminary data.</text>
</comment>
<dbReference type="Proteomes" id="UP001175227">
    <property type="component" value="Unassembled WGS sequence"/>
</dbReference>
<dbReference type="Gene3D" id="3.40.50.300">
    <property type="entry name" value="P-loop containing nucleotide triphosphate hydrolases"/>
    <property type="match status" value="2"/>
</dbReference>
<dbReference type="EC" id="5.6.2.4" evidence="3"/>
<dbReference type="PANTHER" id="PTHR13710">
    <property type="entry name" value="DNA HELICASE RECQ FAMILY MEMBER"/>
    <property type="match status" value="1"/>
</dbReference>
<name>A0AA39UGD1_9AGAR</name>
<feature type="domain" description="Helicase C-terminal" evidence="4">
    <location>
        <begin position="105"/>
        <end position="180"/>
    </location>
</feature>
<dbReference type="EMBL" id="JAUEPR010000015">
    <property type="protein sequence ID" value="KAK0477765.1"/>
    <property type="molecule type" value="Genomic_DNA"/>
</dbReference>
<keyword evidence="6" id="KW-1185">Reference proteome</keyword>
<evidence type="ECO:0000259" key="4">
    <source>
        <dbReference type="Pfam" id="PF00271"/>
    </source>
</evidence>
<dbReference type="GO" id="GO:0005737">
    <property type="term" value="C:cytoplasm"/>
    <property type="evidence" value="ECO:0007669"/>
    <property type="project" value="TreeGrafter"/>
</dbReference>
<dbReference type="AlphaFoldDB" id="A0AA39UGD1"/>
<dbReference type="GO" id="GO:0009378">
    <property type="term" value="F:four-way junction helicase activity"/>
    <property type="evidence" value="ECO:0007669"/>
    <property type="project" value="TreeGrafter"/>
</dbReference>
<dbReference type="PANTHER" id="PTHR13710:SF154">
    <property type="entry name" value="RECQ HELICASE, PUTATIVE (AFU_ORTHOLOGUE AFUA_6G14720)-RELATED"/>
    <property type="match status" value="1"/>
</dbReference>
<comment type="catalytic activity">
    <reaction evidence="2">
        <text>Couples ATP hydrolysis with the unwinding of duplex DNA by translocating in the 3'-5' direction.</text>
        <dbReference type="EC" id="5.6.2.4"/>
    </reaction>
</comment>